<protein>
    <submittedName>
        <fullName evidence="1">Uncharacterized protein</fullName>
    </submittedName>
</protein>
<reference evidence="1 2" key="1">
    <citation type="submission" date="2016-05" db="EMBL/GenBank/DDBJ databases">
        <title>Single-cell genome of chain-forming Candidatus Thiomargarita nelsonii and comparison to other large sulfur-oxidizing bacteria.</title>
        <authorList>
            <person name="Winkel M."/>
            <person name="Salman V."/>
            <person name="Woyke T."/>
            <person name="Schulz-Vogt H."/>
            <person name="Richter M."/>
            <person name="Flood B."/>
            <person name="Bailey J."/>
            <person name="Amann R."/>
            <person name="Mussmann M."/>
        </authorList>
    </citation>
    <scope>NUCLEOTIDE SEQUENCE [LARGE SCALE GENOMIC DNA]</scope>
    <source>
        <strain evidence="1 2">THI036</strain>
    </source>
</reference>
<name>A0A176S6C0_9GAMM</name>
<dbReference type="Proteomes" id="UP000076962">
    <property type="component" value="Unassembled WGS sequence"/>
</dbReference>
<comment type="caution">
    <text evidence="1">The sequence shown here is derived from an EMBL/GenBank/DDBJ whole genome shotgun (WGS) entry which is preliminary data.</text>
</comment>
<dbReference type="AlphaFoldDB" id="A0A176S6C0"/>
<dbReference type="EMBL" id="LUTY01000217">
    <property type="protein sequence ID" value="OAD23682.1"/>
    <property type="molecule type" value="Genomic_DNA"/>
</dbReference>
<sequence>MLQITIYKCRQLRLRKRTDFSRLDFTLLKKYQSGNTTNTIFRRRISIFINIKLGNFQFTRIFLCNFIQNGGNHLAGTTPIGPIIN</sequence>
<organism evidence="1 2">
    <name type="scientific">Candidatus Thiomargarita nelsonii</name>
    <dbReference type="NCBI Taxonomy" id="1003181"/>
    <lineage>
        <taxon>Bacteria</taxon>
        <taxon>Pseudomonadati</taxon>
        <taxon>Pseudomonadota</taxon>
        <taxon>Gammaproteobacteria</taxon>
        <taxon>Thiotrichales</taxon>
        <taxon>Thiotrichaceae</taxon>
        <taxon>Thiomargarita</taxon>
    </lineage>
</organism>
<keyword evidence="2" id="KW-1185">Reference proteome</keyword>
<gene>
    <name evidence="1" type="ORF">THIOM_000479</name>
</gene>
<proteinExistence type="predicted"/>
<accession>A0A176S6C0</accession>
<evidence type="ECO:0000313" key="2">
    <source>
        <dbReference type="Proteomes" id="UP000076962"/>
    </source>
</evidence>
<evidence type="ECO:0000313" key="1">
    <source>
        <dbReference type="EMBL" id="OAD23682.1"/>
    </source>
</evidence>